<feature type="transmembrane region" description="Helical" evidence="2">
    <location>
        <begin position="46"/>
        <end position="66"/>
    </location>
</feature>
<name>A0ABT7EJL1_9GAMM</name>
<evidence type="ECO:0008006" key="5">
    <source>
        <dbReference type="Google" id="ProtNLM"/>
    </source>
</evidence>
<dbReference type="Proteomes" id="UP001231915">
    <property type="component" value="Unassembled WGS sequence"/>
</dbReference>
<protein>
    <recommendedName>
        <fullName evidence="5">Phage abortive infection protein</fullName>
    </recommendedName>
</protein>
<reference evidence="3 4" key="1">
    <citation type="submission" date="2023-05" db="EMBL/GenBank/DDBJ databases">
        <title>Pseudoalteromonas ardens sp. nov., Pseudoalteromonas obscura sp. nov., and Pseudoalteromonas umbrosa sp. nov., isolated from the coral Montipora capitata.</title>
        <authorList>
            <person name="Thomas E.M."/>
            <person name="Smith E.M."/>
            <person name="Papke E."/>
            <person name="Shlafstein M.D."/>
            <person name="Oline D.K."/>
            <person name="Videau P."/>
            <person name="Saw J.H."/>
            <person name="Strangman W.K."/>
            <person name="Ushijima B."/>
        </authorList>
    </citation>
    <scope>NUCLEOTIDE SEQUENCE [LARGE SCALE GENOMIC DNA]</scope>
    <source>
        <strain evidence="3 4">P94</strain>
    </source>
</reference>
<keyword evidence="2" id="KW-0472">Membrane</keyword>
<evidence type="ECO:0000256" key="2">
    <source>
        <dbReference type="SAM" id="Phobius"/>
    </source>
</evidence>
<keyword evidence="2" id="KW-1133">Transmembrane helix</keyword>
<organism evidence="3 4">
    <name type="scientific">Pseudoalteromonas obscura</name>
    <dbReference type="NCBI Taxonomy" id="3048491"/>
    <lineage>
        <taxon>Bacteria</taxon>
        <taxon>Pseudomonadati</taxon>
        <taxon>Pseudomonadota</taxon>
        <taxon>Gammaproteobacteria</taxon>
        <taxon>Alteromonadales</taxon>
        <taxon>Pseudoalteromonadaceae</taxon>
        <taxon>Pseudoalteromonas</taxon>
    </lineage>
</organism>
<dbReference type="RefSeq" id="WP_284137003.1">
    <property type="nucleotide sequence ID" value="NZ_JASJUT010000003.1"/>
</dbReference>
<keyword evidence="4" id="KW-1185">Reference proteome</keyword>
<feature type="coiled-coil region" evidence="1">
    <location>
        <begin position="197"/>
        <end position="224"/>
    </location>
</feature>
<evidence type="ECO:0000313" key="3">
    <source>
        <dbReference type="EMBL" id="MDK2595240.1"/>
    </source>
</evidence>
<keyword evidence="1" id="KW-0175">Coiled coil</keyword>
<feature type="transmembrane region" description="Helical" evidence="2">
    <location>
        <begin position="7"/>
        <end position="26"/>
    </location>
</feature>
<proteinExistence type="predicted"/>
<comment type="caution">
    <text evidence="3">The sequence shown here is derived from an EMBL/GenBank/DDBJ whole genome shotgun (WGS) entry which is preliminary data.</text>
</comment>
<keyword evidence="2" id="KW-0812">Transmembrane</keyword>
<accession>A0ABT7EJL1</accession>
<evidence type="ECO:0000256" key="1">
    <source>
        <dbReference type="SAM" id="Coils"/>
    </source>
</evidence>
<evidence type="ECO:0000313" key="4">
    <source>
        <dbReference type="Proteomes" id="UP001231915"/>
    </source>
</evidence>
<gene>
    <name evidence="3" type="ORF">QNM18_09320</name>
</gene>
<sequence>MKRITIFITVISIMIFTSLVLISYKFSLGLGFQGSRETWALFGDFFGGISNPFLSFISILLVLYTLDSQRKEFLKSESERFEADKNRKQILELSKTNIESRIQIMKRKEESEAEKNLVKLFDNLFDAYHLVCEDIVYRHLKHGINTYVVEGQSLCNLFDAYFERLDNRSFTLLREYLDRATKLNENVRVNIKYTSKFENSNGELESVLSDLNSLEKQFDEIKAKIT</sequence>
<dbReference type="EMBL" id="JASJUT010000003">
    <property type="protein sequence ID" value="MDK2595240.1"/>
    <property type="molecule type" value="Genomic_DNA"/>
</dbReference>